<gene>
    <name evidence="2" type="ORF">DKG74_16390</name>
</gene>
<dbReference type="RefSeq" id="WP_109907255.1">
    <property type="nucleotide sequence ID" value="NZ_QGLE01000010.1"/>
</dbReference>
<dbReference type="HAMAP" id="MF_00775">
    <property type="entry name" value="UPF0311"/>
    <property type="match status" value="1"/>
</dbReference>
<dbReference type="Proteomes" id="UP000245461">
    <property type="component" value="Unassembled WGS sequence"/>
</dbReference>
<organism evidence="2 3">
    <name type="scientific">Zavarzinia aquatilis</name>
    <dbReference type="NCBI Taxonomy" id="2211142"/>
    <lineage>
        <taxon>Bacteria</taxon>
        <taxon>Pseudomonadati</taxon>
        <taxon>Pseudomonadota</taxon>
        <taxon>Alphaproteobacteria</taxon>
        <taxon>Rhodospirillales</taxon>
        <taxon>Zavarziniaceae</taxon>
        <taxon>Zavarzinia</taxon>
    </lineage>
</organism>
<dbReference type="Pfam" id="PF11578">
    <property type="entry name" value="DUF3237"/>
    <property type="match status" value="1"/>
</dbReference>
<dbReference type="PANTHER" id="PTHR37315">
    <property type="entry name" value="UPF0311 PROTEIN BLR7842"/>
    <property type="match status" value="1"/>
</dbReference>
<reference evidence="2 3" key="1">
    <citation type="submission" date="2018-05" db="EMBL/GenBank/DDBJ databases">
        <title>Zavarzinia sp. HR-AS.</title>
        <authorList>
            <person name="Lee Y."/>
            <person name="Jeon C.O."/>
        </authorList>
    </citation>
    <scope>NUCLEOTIDE SEQUENCE [LARGE SCALE GENOMIC DNA]</scope>
    <source>
        <strain evidence="2 3">HR-AS</strain>
    </source>
</reference>
<name>A0A317DZN2_9PROT</name>
<dbReference type="OrthoDB" id="5294829at2"/>
<protein>
    <recommendedName>
        <fullName evidence="1">UPF0311 protein DKG74_16390</fullName>
    </recommendedName>
</protein>
<accession>A0A317DZN2</accession>
<dbReference type="InterPro" id="IPR020915">
    <property type="entry name" value="UPF0311"/>
</dbReference>
<evidence type="ECO:0000256" key="1">
    <source>
        <dbReference type="HAMAP-Rule" id="MF_00775"/>
    </source>
</evidence>
<dbReference type="EMBL" id="QGLE01000010">
    <property type="protein sequence ID" value="PWR20258.1"/>
    <property type="molecule type" value="Genomic_DNA"/>
</dbReference>
<evidence type="ECO:0000313" key="2">
    <source>
        <dbReference type="EMBL" id="PWR20258.1"/>
    </source>
</evidence>
<keyword evidence="3" id="KW-1185">Reference proteome</keyword>
<evidence type="ECO:0000313" key="3">
    <source>
        <dbReference type="Proteomes" id="UP000245461"/>
    </source>
</evidence>
<dbReference type="AlphaFoldDB" id="A0A317DZN2"/>
<dbReference type="Gene3D" id="2.40.160.20">
    <property type="match status" value="1"/>
</dbReference>
<dbReference type="PANTHER" id="PTHR37315:SF1">
    <property type="entry name" value="UPF0311 PROTEIN BLR7842"/>
    <property type="match status" value="1"/>
</dbReference>
<comment type="similarity">
    <text evidence="1">Belongs to the UPF0311 family.</text>
</comment>
<proteinExistence type="inferred from homology"/>
<comment type="caution">
    <text evidence="2">The sequence shown here is derived from an EMBL/GenBank/DDBJ whole genome shotgun (WGS) entry which is preliminary data.</text>
</comment>
<sequence>MAPETEFLFTTHINLQPAIDGGPTPAGHMLTVYVTGGSFEGPGLRGKVLAGGGDWLRLRADGSGAIDVRIWLETDDGARIYMTYGGRLVVPPDLLAQAMDFDHAQAVDPSLYYFRTQPLFETGHPAYQHLNNLVAIATGRVGHGGVTYDVYAVK</sequence>